<organism evidence="8 9">
    <name type="scientific">Candidatus Anaerobiospirillum pullicola</name>
    <dbReference type="NCBI Taxonomy" id="2838451"/>
    <lineage>
        <taxon>Bacteria</taxon>
        <taxon>Pseudomonadati</taxon>
        <taxon>Pseudomonadota</taxon>
        <taxon>Gammaproteobacteria</taxon>
        <taxon>Aeromonadales</taxon>
        <taxon>Succinivibrionaceae</taxon>
        <taxon>Anaerobiospirillum</taxon>
    </lineage>
</organism>
<dbReference type="GO" id="GO:0009247">
    <property type="term" value="P:glycolipid biosynthetic process"/>
    <property type="evidence" value="ECO:0007669"/>
    <property type="project" value="UniProtKB-ARBA"/>
</dbReference>
<proteinExistence type="predicted"/>
<evidence type="ECO:0000313" key="9">
    <source>
        <dbReference type="Proteomes" id="UP000733611"/>
    </source>
</evidence>
<dbReference type="Pfam" id="PF03279">
    <property type="entry name" value="Lip_A_acyltrans"/>
    <property type="match status" value="1"/>
</dbReference>
<keyword evidence="4" id="KW-0808">Transferase</keyword>
<dbReference type="PANTHER" id="PTHR30606:SF4">
    <property type="entry name" value="LIPID A BIOSYNTHESIS MYRISTOYLTRANSFERASE"/>
    <property type="match status" value="1"/>
</dbReference>
<dbReference type="AlphaFoldDB" id="A0A948TG95"/>
<reference evidence="8" key="2">
    <citation type="submission" date="2021-04" db="EMBL/GenBank/DDBJ databases">
        <authorList>
            <person name="Gilroy R."/>
        </authorList>
    </citation>
    <scope>NUCLEOTIDE SEQUENCE</scope>
    <source>
        <strain evidence="8">378</strain>
    </source>
</reference>
<name>A0A948TG95_9GAMM</name>
<keyword evidence="5" id="KW-0472">Membrane</keyword>
<dbReference type="EMBL" id="JAHLFE010000131">
    <property type="protein sequence ID" value="MBU3844506.1"/>
    <property type="molecule type" value="Genomic_DNA"/>
</dbReference>
<keyword evidence="3" id="KW-0997">Cell inner membrane</keyword>
<dbReference type="Proteomes" id="UP000733611">
    <property type="component" value="Unassembled WGS sequence"/>
</dbReference>
<dbReference type="GO" id="GO:0016746">
    <property type="term" value="F:acyltransferase activity"/>
    <property type="evidence" value="ECO:0007669"/>
    <property type="project" value="UniProtKB-KW"/>
</dbReference>
<keyword evidence="2" id="KW-1003">Cell membrane</keyword>
<accession>A0A948TG95</accession>
<protein>
    <recommendedName>
        <fullName evidence="10">Lipid A biosynthesis lauroyl acyltransferase</fullName>
    </recommendedName>
</protein>
<sequence length="459" mass="51393">MAAKPENARAQSTAKTPETTASANATATTATTTTTSPESQATPTAASADNTTAAKNSAQAKTQAKTKAKADTVTHAGFDPQAWRQLLGPKYWGSWLALGLLAVCAYIPNRIRDGLSWLLSFGLQHLNIRFRRIVFANLHTAFPEKSDAECKTLYRKILLQALIAAFSYGESVFLPRFMLKRRWQVFNQEALDWALQSKKPIIFCVPHTFALDRCGLYLSFSGLPMFAVVNDQDNPVFNWFLNYQRITFGGTIHTREAGFRSILKALKQGRHCYFLCDEDLGPESAHFVNFFGVPKAMVGSLPRMAKVTDAVVLVLYCCYNLKTAMYELHFTAVDNFPQENAGSAGHNEQGLDEDLQRITDIFMQDIAAAPEQYMWFLRIFKTVPDKRYFVDIYENSHGRKVDHVIDYAHRREPLLEPLMVNEKNYQPPVDYAPIVAGLKAKQQAAADHSRAATVCKQGA</sequence>
<gene>
    <name evidence="8" type="ORF">H9847_06525</name>
</gene>
<evidence type="ECO:0000256" key="1">
    <source>
        <dbReference type="ARBA" id="ARBA00004533"/>
    </source>
</evidence>
<comment type="caution">
    <text evidence="8">The sequence shown here is derived from an EMBL/GenBank/DDBJ whole genome shotgun (WGS) entry which is preliminary data.</text>
</comment>
<keyword evidence="6" id="KW-0012">Acyltransferase</keyword>
<evidence type="ECO:0000256" key="6">
    <source>
        <dbReference type="ARBA" id="ARBA00023315"/>
    </source>
</evidence>
<evidence type="ECO:0008006" key="10">
    <source>
        <dbReference type="Google" id="ProtNLM"/>
    </source>
</evidence>
<evidence type="ECO:0000313" key="8">
    <source>
        <dbReference type="EMBL" id="MBU3844506.1"/>
    </source>
</evidence>
<comment type="subcellular location">
    <subcellularLocation>
        <location evidence="1">Cell inner membrane</location>
    </subcellularLocation>
</comment>
<dbReference type="CDD" id="cd07984">
    <property type="entry name" value="LPLAT_LABLAT-like"/>
    <property type="match status" value="1"/>
</dbReference>
<feature type="region of interest" description="Disordered" evidence="7">
    <location>
        <begin position="1"/>
        <end position="68"/>
    </location>
</feature>
<evidence type="ECO:0000256" key="7">
    <source>
        <dbReference type="SAM" id="MobiDB-lite"/>
    </source>
</evidence>
<dbReference type="InterPro" id="IPR004960">
    <property type="entry name" value="LipA_acyltrans"/>
</dbReference>
<evidence type="ECO:0000256" key="4">
    <source>
        <dbReference type="ARBA" id="ARBA00022679"/>
    </source>
</evidence>
<evidence type="ECO:0000256" key="3">
    <source>
        <dbReference type="ARBA" id="ARBA00022519"/>
    </source>
</evidence>
<dbReference type="GO" id="GO:0005886">
    <property type="term" value="C:plasma membrane"/>
    <property type="evidence" value="ECO:0007669"/>
    <property type="project" value="UniProtKB-SubCell"/>
</dbReference>
<reference evidence="8" key="1">
    <citation type="journal article" date="2021" name="PeerJ">
        <title>Extensive microbial diversity within the chicken gut microbiome revealed by metagenomics and culture.</title>
        <authorList>
            <person name="Gilroy R."/>
            <person name="Ravi A."/>
            <person name="Getino M."/>
            <person name="Pursley I."/>
            <person name="Horton D.L."/>
            <person name="Alikhan N.F."/>
            <person name="Baker D."/>
            <person name="Gharbi K."/>
            <person name="Hall N."/>
            <person name="Watson M."/>
            <person name="Adriaenssens E.M."/>
            <person name="Foster-Nyarko E."/>
            <person name="Jarju S."/>
            <person name="Secka A."/>
            <person name="Antonio M."/>
            <person name="Oren A."/>
            <person name="Chaudhuri R.R."/>
            <person name="La Ragione R."/>
            <person name="Hildebrand F."/>
            <person name="Pallen M.J."/>
        </authorList>
    </citation>
    <scope>NUCLEOTIDE SEQUENCE</scope>
    <source>
        <strain evidence="8">378</strain>
    </source>
</reference>
<evidence type="ECO:0000256" key="5">
    <source>
        <dbReference type="ARBA" id="ARBA00023136"/>
    </source>
</evidence>
<dbReference type="PANTHER" id="PTHR30606">
    <property type="entry name" value="LIPID A BIOSYNTHESIS LAUROYL ACYLTRANSFERASE"/>
    <property type="match status" value="1"/>
</dbReference>
<evidence type="ECO:0000256" key="2">
    <source>
        <dbReference type="ARBA" id="ARBA00022475"/>
    </source>
</evidence>
<feature type="compositionally biased region" description="Low complexity" evidence="7">
    <location>
        <begin position="16"/>
        <end position="68"/>
    </location>
</feature>